<evidence type="ECO:0000313" key="1">
    <source>
        <dbReference type="EMBL" id="KRM74494.1"/>
    </source>
</evidence>
<comment type="caution">
    <text evidence="1">The sequence shown here is derived from an EMBL/GenBank/DDBJ whole genome shotgun (WGS) entry which is preliminary data.</text>
</comment>
<dbReference type="SUPFAM" id="SSF48726">
    <property type="entry name" value="Immunoglobulin"/>
    <property type="match status" value="1"/>
</dbReference>
<dbReference type="RefSeq" id="WP_054762162.1">
    <property type="nucleotide sequence ID" value="NZ_AYYR01000078.1"/>
</dbReference>
<dbReference type="Gene3D" id="2.60.40.10">
    <property type="entry name" value="Immunoglobulins"/>
    <property type="match status" value="1"/>
</dbReference>
<proteinExistence type="predicted"/>
<protein>
    <recommendedName>
        <fullName evidence="3">Ig-like domain-containing protein</fullName>
    </recommendedName>
</protein>
<dbReference type="Proteomes" id="UP000051845">
    <property type="component" value="Unassembled WGS sequence"/>
</dbReference>
<reference evidence="1 2" key="1">
    <citation type="journal article" date="2015" name="Genome Announc.">
        <title>Expanding the biotechnology potential of lactobacilli through comparative genomics of 213 strains and associated genera.</title>
        <authorList>
            <person name="Sun Z."/>
            <person name="Harris H.M."/>
            <person name="McCann A."/>
            <person name="Guo C."/>
            <person name="Argimon S."/>
            <person name="Zhang W."/>
            <person name="Yang X."/>
            <person name="Jeffery I.B."/>
            <person name="Cooney J.C."/>
            <person name="Kagawa T.F."/>
            <person name="Liu W."/>
            <person name="Song Y."/>
            <person name="Salvetti E."/>
            <person name="Wrobel A."/>
            <person name="Rasinkangas P."/>
            <person name="Parkhill J."/>
            <person name="Rea M.C."/>
            <person name="O'Sullivan O."/>
            <person name="Ritari J."/>
            <person name="Douillard F.P."/>
            <person name="Paul Ross R."/>
            <person name="Yang R."/>
            <person name="Briner A.E."/>
            <person name="Felis G.E."/>
            <person name="de Vos W.M."/>
            <person name="Barrangou R."/>
            <person name="Klaenhammer T.R."/>
            <person name="Caufield P.W."/>
            <person name="Cui Y."/>
            <person name="Zhang H."/>
            <person name="O'Toole P.W."/>
        </authorList>
    </citation>
    <scope>NUCLEOTIDE SEQUENCE [LARGE SCALE GENOMIC DNA]</scope>
    <source>
        <strain evidence="1 2">DSM 20515</strain>
    </source>
</reference>
<sequence>MENRSSVNSDHPARMTCKFATQSPRFAQKMAKLLNLTPIETTTIHGGRGQECGNLTLTVDVRPTDPGDQFQWFMGEQALFTQTHAEIKLTNVPLGLDGVQFRCEVVRESERGQLKATATTTLAISPRLPVILANQPLHQVPVNSPLFLKVRSTSEYDQGYQWYFNNEPIHGAVQDELKMPCCQPYNAGTYTVATMRNNRSVTTSVEVVVRASSN</sequence>
<name>A0A0R2B4Q7_SECCO</name>
<evidence type="ECO:0008006" key="3">
    <source>
        <dbReference type="Google" id="ProtNLM"/>
    </source>
</evidence>
<gene>
    <name evidence="1" type="ORF">FC82_GL000122</name>
</gene>
<dbReference type="AlphaFoldDB" id="A0A0R2B4Q7"/>
<accession>A0A0R2B4Q7</accession>
<dbReference type="PATRIC" id="fig|1423733.4.peg.131"/>
<dbReference type="EMBL" id="AYYR01000078">
    <property type="protein sequence ID" value="KRM74494.1"/>
    <property type="molecule type" value="Genomic_DNA"/>
</dbReference>
<dbReference type="InterPro" id="IPR036179">
    <property type="entry name" value="Ig-like_dom_sf"/>
</dbReference>
<organism evidence="1 2">
    <name type="scientific">Secundilactobacillus collinoides DSM 20515 = JCM 1123</name>
    <dbReference type="NCBI Taxonomy" id="1423733"/>
    <lineage>
        <taxon>Bacteria</taxon>
        <taxon>Bacillati</taxon>
        <taxon>Bacillota</taxon>
        <taxon>Bacilli</taxon>
        <taxon>Lactobacillales</taxon>
        <taxon>Lactobacillaceae</taxon>
        <taxon>Secundilactobacillus</taxon>
    </lineage>
</organism>
<dbReference type="InterPro" id="IPR013783">
    <property type="entry name" value="Ig-like_fold"/>
</dbReference>
<evidence type="ECO:0000313" key="2">
    <source>
        <dbReference type="Proteomes" id="UP000051845"/>
    </source>
</evidence>